<keyword evidence="6 8" id="KW-1133">Transmembrane helix</keyword>
<feature type="transmembrane region" description="Helical" evidence="8">
    <location>
        <begin position="304"/>
        <end position="322"/>
    </location>
</feature>
<dbReference type="Pfam" id="PF07690">
    <property type="entry name" value="MFS_1"/>
    <property type="match status" value="1"/>
</dbReference>
<keyword evidence="7 8" id="KW-0472">Membrane</keyword>
<dbReference type="NCBIfam" id="TIGR00710">
    <property type="entry name" value="efflux_Bcr_CflA"/>
    <property type="match status" value="1"/>
</dbReference>
<dbReference type="GO" id="GO:0005886">
    <property type="term" value="C:plasma membrane"/>
    <property type="evidence" value="ECO:0007669"/>
    <property type="project" value="UniProtKB-SubCell"/>
</dbReference>
<keyword evidence="11" id="KW-1185">Reference proteome</keyword>
<evidence type="ECO:0000259" key="9">
    <source>
        <dbReference type="PROSITE" id="PS50850"/>
    </source>
</evidence>
<dbReference type="InterPro" id="IPR036259">
    <property type="entry name" value="MFS_trans_sf"/>
</dbReference>
<evidence type="ECO:0000256" key="7">
    <source>
        <dbReference type="ARBA" id="ARBA00023136"/>
    </source>
</evidence>
<keyword evidence="4" id="KW-1003">Cell membrane</keyword>
<comment type="similarity">
    <text evidence="2 8">Belongs to the major facilitator superfamily. Bcr/CmlA family.</text>
</comment>
<evidence type="ECO:0000256" key="2">
    <source>
        <dbReference type="ARBA" id="ARBA00006236"/>
    </source>
</evidence>
<dbReference type="PROSITE" id="PS00216">
    <property type="entry name" value="SUGAR_TRANSPORT_1"/>
    <property type="match status" value="1"/>
</dbReference>
<evidence type="ECO:0000256" key="8">
    <source>
        <dbReference type="RuleBase" id="RU365088"/>
    </source>
</evidence>
<name>A0A8J7R091_9HYPH</name>
<feature type="domain" description="Major facilitator superfamily (MFS) profile" evidence="9">
    <location>
        <begin position="6"/>
        <end position="392"/>
    </location>
</feature>
<dbReference type="Proteomes" id="UP000666240">
    <property type="component" value="Unassembled WGS sequence"/>
</dbReference>
<dbReference type="PANTHER" id="PTHR23502">
    <property type="entry name" value="MAJOR FACILITATOR SUPERFAMILY"/>
    <property type="match status" value="1"/>
</dbReference>
<feature type="transmembrane region" description="Helical" evidence="8">
    <location>
        <begin position="245"/>
        <end position="263"/>
    </location>
</feature>
<dbReference type="PROSITE" id="PS50850">
    <property type="entry name" value="MFS"/>
    <property type="match status" value="1"/>
</dbReference>
<dbReference type="InterPro" id="IPR005829">
    <property type="entry name" value="Sugar_transporter_CS"/>
</dbReference>
<dbReference type="InterPro" id="IPR020846">
    <property type="entry name" value="MFS_dom"/>
</dbReference>
<dbReference type="GO" id="GO:1990961">
    <property type="term" value="P:xenobiotic detoxification by transmembrane export across the plasma membrane"/>
    <property type="evidence" value="ECO:0007669"/>
    <property type="project" value="InterPro"/>
</dbReference>
<evidence type="ECO:0000313" key="11">
    <source>
        <dbReference type="Proteomes" id="UP000666240"/>
    </source>
</evidence>
<comment type="caution">
    <text evidence="10">The sequence shown here is derived from an EMBL/GenBank/DDBJ whole genome shotgun (WGS) entry which is preliminary data.</text>
</comment>
<organism evidence="10 11">
    <name type="scientific">Tianweitania sediminis</name>
    <dbReference type="NCBI Taxonomy" id="1502156"/>
    <lineage>
        <taxon>Bacteria</taxon>
        <taxon>Pseudomonadati</taxon>
        <taxon>Pseudomonadota</taxon>
        <taxon>Alphaproteobacteria</taxon>
        <taxon>Hyphomicrobiales</taxon>
        <taxon>Phyllobacteriaceae</taxon>
        <taxon>Tianweitania</taxon>
    </lineage>
</organism>
<proteinExistence type="inferred from homology"/>
<dbReference type="PRINTS" id="PR01036">
    <property type="entry name" value="TCRTETB"/>
</dbReference>
<keyword evidence="3 8" id="KW-0813">Transport</keyword>
<evidence type="ECO:0000256" key="1">
    <source>
        <dbReference type="ARBA" id="ARBA00004651"/>
    </source>
</evidence>
<dbReference type="PANTHER" id="PTHR23502:SF132">
    <property type="entry name" value="POLYAMINE TRANSPORTER 2-RELATED"/>
    <property type="match status" value="1"/>
</dbReference>
<evidence type="ECO:0000256" key="4">
    <source>
        <dbReference type="ARBA" id="ARBA00022475"/>
    </source>
</evidence>
<feature type="transmembrane region" description="Helical" evidence="8">
    <location>
        <begin position="334"/>
        <end position="359"/>
    </location>
</feature>
<feature type="transmembrane region" description="Helical" evidence="8">
    <location>
        <begin position="275"/>
        <end position="298"/>
    </location>
</feature>
<feature type="transmembrane region" description="Helical" evidence="8">
    <location>
        <begin position="72"/>
        <end position="91"/>
    </location>
</feature>
<keyword evidence="8" id="KW-0997">Cell inner membrane</keyword>
<feature type="transmembrane region" description="Helical" evidence="8">
    <location>
        <begin position="208"/>
        <end position="233"/>
    </location>
</feature>
<feature type="transmembrane region" description="Helical" evidence="8">
    <location>
        <begin position="130"/>
        <end position="149"/>
    </location>
</feature>
<comment type="subcellular location">
    <subcellularLocation>
        <location evidence="8">Cell inner membrane</location>
        <topology evidence="8">Multi-pass membrane protein</topology>
    </subcellularLocation>
    <subcellularLocation>
        <location evidence="1">Cell membrane</location>
        <topology evidence="1">Multi-pass membrane protein</topology>
    </subcellularLocation>
</comment>
<evidence type="ECO:0000256" key="3">
    <source>
        <dbReference type="ARBA" id="ARBA00022448"/>
    </source>
</evidence>
<dbReference type="EMBL" id="JAGIYY010000001">
    <property type="protein sequence ID" value="MBP0437620.1"/>
    <property type="molecule type" value="Genomic_DNA"/>
</dbReference>
<dbReference type="InterPro" id="IPR011701">
    <property type="entry name" value="MFS"/>
</dbReference>
<protein>
    <recommendedName>
        <fullName evidence="8">Bcr/CflA family efflux transporter</fullName>
    </recommendedName>
</protein>
<reference evidence="10" key="1">
    <citation type="submission" date="2021-03" db="EMBL/GenBank/DDBJ databases">
        <title>Genome sequencing and assembly of Tianweitania sediminis.</title>
        <authorList>
            <person name="Chhetri G."/>
        </authorList>
    </citation>
    <scope>NUCLEOTIDE SEQUENCE</scope>
    <source>
        <strain evidence="10">Z8</strain>
    </source>
</reference>
<feature type="transmembrane region" description="Helical" evidence="8">
    <location>
        <begin position="44"/>
        <end position="60"/>
    </location>
</feature>
<feature type="transmembrane region" description="Helical" evidence="8">
    <location>
        <begin position="97"/>
        <end position="118"/>
    </location>
</feature>
<keyword evidence="5 8" id="KW-0812">Transmembrane</keyword>
<evidence type="ECO:0000256" key="5">
    <source>
        <dbReference type="ARBA" id="ARBA00022692"/>
    </source>
</evidence>
<dbReference type="AlphaFoldDB" id="A0A8J7R091"/>
<dbReference type="SUPFAM" id="SSF103473">
    <property type="entry name" value="MFS general substrate transporter"/>
    <property type="match status" value="1"/>
</dbReference>
<comment type="caution">
    <text evidence="8">Lacks conserved residue(s) required for the propagation of feature annotation.</text>
</comment>
<dbReference type="Gene3D" id="1.20.1720.10">
    <property type="entry name" value="Multidrug resistance protein D"/>
    <property type="match status" value="1"/>
</dbReference>
<evidence type="ECO:0000313" key="10">
    <source>
        <dbReference type="EMBL" id="MBP0437620.1"/>
    </source>
</evidence>
<feature type="transmembrane region" description="Helical" evidence="8">
    <location>
        <begin position="155"/>
        <end position="176"/>
    </location>
</feature>
<evidence type="ECO:0000256" key="6">
    <source>
        <dbReference type="ARBA" id="ARBA00022989"/>
    </source>
</evidence>
<gene>
    <name evidence="10" type="ORF">J5Y06_02995</name>
</gene>
<accession>A0A8J7R091</accession>
<dbReference type="InterPro" id="IPR004812">
    <property type="entry name" value="Efflux_drug-R_Bcr/CmlA"/>
</dbReference>
<dbReference type="GO" id="GO:0042910">
    <property type="term" value="F:xenobiotic transmembrane transporter activity"/>
    <property type="evidence" value="ECO:0007669"/>
    <property type="project" value="InterPro"/>
</dbReference>
<sequence>MSERRVGLLGAMLVALGPLSMALFTPAMPEIVTAFGTTEQMVKLSLSLYFAGFAFAQLVAGPLSDGLGRRPVTLGFIGIYCVASAAALVAPSIEWLIAARFLQGIGAAVGIAISRAVVRDLFTRERSARIMNLIGLILGVAPALAPTIGGLTLEFFGWHAIFLLMFVAGAVIAIVIHQQLRETVVRDPSRIQPRALLASYGKVLRSRYFLTSAIIIGGATGALYAQATALPFILMTRVGLSPSQFGIGMLMQSGLFVAGNLVVRRALHRHSATSLVPVGLTFTAIGVTSLFFTMHFAAPSFLSVMLPCAVATFGLPFIFPAISTASLAPFPQMAGAASAMAGFFQMGSGLLGGLAISLFSDPVSGLGTVIPVMGWISVVAWLLWRRLPEPALGKIKTGPFVPDAPPS</sequence>
<feature type="transmembrane region" description="Helical" evidence="8">
    <location>
        <begin position="365"/>
        <end position="384"/>
    </location>
</feature>
<dbReference type="CDD" id="cd17320">
    <property type="entry name" value="MFS_MdfA_MDR_like"/>
    <property type="match status" value="1"/>
</dbReference>